<organism evidence="2">
    <name type="scientific">Mesocestoides corti</name>
    <name type="common">Flatworm</name>
    <dbReference type="NCBI Taxonomy" id="53468"/>
    <lineage>
        <taxon>Eukaryota</taxon>
        <taxon>Metazoa</taxon>
        <taxon>Spiralia</taxon>
        <taxon>Lophotrochozoa</taxon>
        <taxon>Platyhelminthes</taxon>
        <taxon>Cestoda</taxon>
        <taxon>Eucestoda</taxon>
        <taxon>Cyclophyllidea</taxon>
        <taxon>Mesocestoididae</taxon>
        <taxon>Mesocestoides</taxon>
    </lineage>
</organism>
<proteinExistence type="predicted"/>
<dbReference type="GO" id="GO:0002161">
    <property type="term" value="F:aminoacyl-tRNA deacylase activity"/>
    <property type="evidence" value="ECO:0007669"/>
    <property type="project" value="TreeGrafter"/>
</dbReference>
<evidence type="ECO:0000313" key="2">
    <source>
        <dbReference type="WBParaSite" id="MCU_008995-RC"/>
    </source>
</evidence>
<dbReference type="GO" id="GO:0005524">
    <property type="term" value="F:ATP binding"/>
    <property type="evidence" value="ECO:0007669"/>
    <property type="project" value="InterPro"/>
</dbReference>
<dbReference type="Gene3D" id="3.30.980.10">
    <property type="entry name" value="Threonyl-trna Synthetase, Chain A, domain 2"/>
    <property type="match status" value="1"/>
</dbReference>
<dbReference type="InterPro" id="IPR012947">
    <property type="entry name" value="tRNA_SAD"/>
</dbReference>
<reference evidence="2" key="1">
    <citation type="submission" date="2019-11" db="UniProtKB">
        <authorList>
            <consortium name="WormBaseParasite"/>
        </authorList>
    </citation>
    <scope>IDENTIFICATION</scope>
</reference>
<evidence type="ECO:0000259" key="1">
    <source>
        <dbReference type="SMART" id="SM00863"/>
    </source>
</evidence>
<sequence length="312" mass="34768">MQKSFVKRFAWESYPQLVRVVCIGGDIETIGRSIDSPSSLYSAELCGGTHVHQTNDLVDVVIVGLRSRNQAVKEFVAISGEHAARSRSCGQQMLSEVSNKLDAIQEAYTQADSADKLLVCAEDLISLQSHADLLTGGSEEELPFVHRCTLGRYQKHIQRMLGEIRNAMRKLNDTPALVDPVMVGQLRKLLKERTLPPTSVVVEPFNITNYKKFAQSIFYVFPREPIVLFHKASAVLFHPQAKAVDWANGAARWLDLSDSGLDLRVEAFKEVDPSCPGNRLAILRLVSLKGQRQHDWQPHFSKLSHSVTAALP</sequence>
<dbReference type="GO" id="GO:0004813">
    <property type="term" value="F:alanine-tRNA ligase activity"/>
    <property type="evidence" value="ECO:0007669"/>
    <property type="project" value="TreeGrafter"/>
</dbReference>
<feature type="domain" description="Threonyl/alanyl tRNA synthetase SAD" evidence="1">
    <location>
        <begin position="18"/>
        <end position="76"/>
    </location>
</feature>
<dbReference type="InterPro" id="IPR018163">
    <property type="entry name" value="Thr/Ala-tRNA-synth_IIc_edit"/>
</dbReference>
<dbReference type="PANTHER" id="PTHR11777:SF9">
    <property type="entry name" value="ALANINE--TRNA LIGASE, CYTOPLASMIC"/>
    <property type="match status" value="1"/>
</dbReference>
<dbReference type="WBParaSite" id="MCU_008995-RC">
    <property type="protein sequence ID" value="MCU_008995-RC"/>
    <property type="gene ID" value="MCU_008995"/>
</dbReference>
<accession>A0A5K3FMK6</accession>
<dbReference type="Pfam" id="PF07973">
    <property type="entry name" value="tRNA_SAD"/>
    <property type="match status" value="1"/>
</dbReference>
<protein>
    <submittedName>
        <fullName evidence="2">AA_TRNA_LIGASE_II_ALA domain-containing protein</fullName>
    </submittedName>
</protein>
<dbReference type="SMART" id="SM00863">
    <property type="entry name" value="tRNA_SAD"/>
    <property type="match status" value="1"/>
</dbReference>
<dbReference type="InterPro" id="IPR050058">
    <property type="entry name" value="Ala-tRNA_ligase"/>
</dbReference>
<name>A0A5K3FMK6_MESCO</name>
<dbReference type="PANTHER" id="PTHR11777">
    <property type="entry name" value="ALANYL-TRNA SYNTHETASE"/>
    <property type="match status" value="1"/>
</dbReference>
<dbReference type="GO" id="GO:0006419">
    <property type="term" value="P:alanyl-tRNA aminoacylation"/>
    <property type="evidence" value="ECO:0007669"/>
    <property type="project" value="TreeGrafter"/>
</dbReference>
<dbReference type="AlphaFoldDB" id="A0A5K3FMK6"/>
<dbReference type="SUPFAM" id="SSF55186">
    <property type="entry name" value="ThrRS/AlaRS common domain"/>
    <property type="match status" value="1"/>
</dbReference>